<dbReference type="PROSITE" id="PS50943">
    <property type="entry name" value="HTH_CROC1"/>
    <property type="match status" value="1"/>
</dbReference>
<proteinExistence type="predicted"/>
<dbReference type="SUPFAM" id="SSF47413">
    <property type="entry name" value="lambda repressor-like DNA-binding domains"/>
    <property type="match status" value="1"/>
</dbReference>
<dbReference type="InterPro" id="IPR038099">
    <property type="entry name" value="BldD-like_C_sf"/>
</dbReference>
<evidence type="ECO:0000259" key="1">
    <source>
        <dbReference type="PROSITE" id="PS50943"/>
    </source>
</evidence>
<organism evidence="2">
    <name type="scientific">freshwater metagenome</name>
    <dbReference type="NCBI Taxonomy" id="449393"/>
    <lineage>
        <taxon>unclassified sequences</taxon>
        <taxon>metagenomes</taxon>
        <taxon>ecological metagenomes</taxon>
    </lineage>
</organism>
<reference evidence="2" key="1">
    <citation type="submission" date="2020-05" db="EMBL/GenBank/DDBJ databases">
        <authorList>
            <person name="Chiriac C."/>
            <person name="Salcher M."/>
            <person name="Ghai R."/>
            <person name="Kavagutti S V."/>
        </authorList>
    </citation>
    <scope>NUCLEOTIDE SEQUENCE</scope>
</reference>
<evidence type="ECO:0000313" key="2">
    <source>
        <dbReference type="EMBL" id="CAB4329151.1"/>
    </source>
</evidence>
<dbReference type="EMBL" id="CAESAK010000001">
    <property type="protein sequence ID" value="CAB4329151.1"/>
    <property type="molecule type" value="Genomic_DNA"/>
</dbReference>
<dbReference type="Gene3D" id="1.10.10.1930">
    <property type="match status" value="1"/>
</dbReference>
<dbReference type="SMART" id="SM00530">
    <property type="entry name" value="HTH_XRE"/>
    <property type="match status" value="1"/>
</dbReference>
<dbReference type="InterPro" id="IPR010982">
    <property type="entry name" value="Lambda_DNA-bd_dom_sf"/>
</dbReference>
<dbReference type="GO" id="GO:0003677">
    <property type="term" value="F:DNA binding"/>
    <property type="evidence" value="ECO:0007669"/>
    <property type="project" value="InterPro"/>
</dbReference>
<dbReference type="InterPro" id="IPR001387">
    <property type="entry name" value="Cro/C1-type_HTH"/>
</dbReference>
<dbReference type="Pfam" id="PF01381">
    <property type="entry name" value="HTH_3"/>
    <property type="match status" value="1"/>
</dbReference>
<name>A0A6J5YFG9_9ZZZZ</name>
<dbReference type="Gene3D" id="1.10.260.40">
    <property type="entry name" value="lambda repressor-like DNA-binding domains"/>
    <property type="match status" value="1"/>
</dbReference>
<feature type="domain" description="HTH cro/C1-type" evidence="1">
    <location>
        <begin position="25"/>
        <end position="81"/>
    </location>
</feature>
<dbReference type="AlphaFoldDB" id="A0A6J5YFG9"/>
<sequence>MNKDMNNDTDKNMGNEIEQLCAERLRELRRGRGLTLDQCEAMSGGAIKAVVLGSYERGNRAISLARLVQLGDFFDVPLEYFLTPATKARERQSRWSFDLRALRNSQSNMKEISAVKNFLNEIAARRQDWAGEFLTVRESDGDAMELLLAHDESSLFKRLKENRLLMVREG</sequence>
<protein>
    <submittedName>
        <fullName evidence="2">Unannotated protein</fullName>
    </submittedName>
</protein>
<gene>
    <name evidence="2" type="ORF">UFOPK3775_00005</name>
</gene>
<accession>A0A6J5YFG9</accession>